<proteinExistence type="predicted"/>
<evidence type="ECO:0000256" key="1">
    <source>
        <dbReference type="SAM" id="MobiDB-lite"/>
    </source>
</evidence>
<dbReference type="Proteomes" id="UP001054902">
    <property type="component" value="Unassembled WGS sequence"/>
</dbReference>
<feature type="compositionally biased region" description="Polar residues" evidence="1">
    <location>
        <begin position="1"/>
        <end position="19"/>
    </location>
</feature>
<evidence type="ECO:0000313" key="2">
    <source>
        <dbReference type="EMBL" id="GFH50613.1"/>
    </source>
</evidence>
<evidence type="ECO:0000313" key="3">
    <source>
        <dbReference type="Proteomes" id="UP001054902"/>
    </source>
</evidence>
<sequence>MGQNPNNETRSSVNKTNVQEGKVVAGKREVGAFMTEKDGMEKKSGRPRTSIAGVMETRKDSAQLLDGLMEKMPGKSKEIHEREVELKGREVNLKEKALDNGLKLKKESRN</sequence>
<reference evidence="2 3" key="1">
    <citation type="journal article" date="2021" name="Sci. Rep.">
        <title>The genome of the diatom Chaetoceros tenuissimus carries an ancient integrated fragment of an extant virus.</title>
        <authorList>
            <person name="Hongo Y."/>
            <person name="Kimura K."/>
            <person name="Takaki Y."/>
            <person name="Yoshida Y."/>
            <person name="Baba S."/>
            <person name="Kobayashi G."/>
            <person name="Nagasaki K."/>
            <person name="Hano T."/>
            <person name="Tomaru Y."/>
        </authorList>
    </citation>
    <scope>NUCLEOTIDE SEQUENCE [LARGE SCALE GENOMIC DNA]</scope>
    <source>
        <strain evidence="2 3">NIES-3715</strain>
    </source>
</reference>
<feature type="compositionally biased region" description="Basic and acidic residues" evidence="1">
    <location>
        <begin position="26"/>
        <end position="44"/>
    </location>
</feature>
<comment type="caution">
    <text evidence="2">The sequence shown here is derived from an EMBL/GenBank/DDBJ whole genome shotgun (WGS) entry which is preliminary data.</text>
</comment>
<keyword evidence="3" id="KW-1185">Reference proteome</keyword>
<dbReference type="EMBL" id="BLLK01000040">
    <property type="protein sequence ID" value="GFH50613.1"/>
    <property type="molecule type" value="Genomic_DNA"/>
</dbReference>
<gene>
    <name evidence="2" type="ORF">CTEN210_07089</name>
</gene>
<dbReference type="AlphaFoldDB" id="A0AAD3H5C9"/>
<feature type="region of interest" description="Disordered" evidence="1">
    <location>
        <begin position="1"/>
        <end position="55"/>
    </location>
</feature>
<accession>A0AAD3H5C9</accession>
<protein>
    <submittedName>
        <fullName evidence="2">Uncharacterized protein</fullName>
    </submittedName>
</protein>
<name>A0AAD3H5C9_9STRA</name>
<organism evidence="2 3">
    <name type="scientific">Chaetoceros tenuissimus</name>
    <dbReference type="NCBI Taxonomy" id="426638"/>
    <lineage>
        <taxon>Eukaryota</taxon>
        <taxon>Sar</taxon>
        <taxon>Stramenopiles</taxon>
        <taxon>Ochrophyta</taxon>
        <taxon>Bacillariophyta</taxon>
        <taxon>Coscinodiscophyceae</taxon>
        <taxon>Chaetocerotophycidae</taxon>
        <taxon>Chaetocerotales</taxon>
        <taxon>Chaetocerotaceae</taxon>
        <taxon>Chaetoceros</taxon>
    </lineage>
</organism>